<dbReference type="GO" id="GO:0007339">
    <property type="term" value="P:binding of sperm to zona pellucida"/>
    <property type="evidence" value="ECO:0007669"/>
    <property type="project" value="InterPro"/>
</dbReference>
<dbReference type="Pfam" id="PF07354">
    <property type="entry name" value="Sp38"/>
    <property type="match status" value="1"/>
</dbReference>
<dbReference type="AlphaFoldDB" id="A0A7K9HHY8"/>
<evidence type="ECO:0000256" key="3">
    <source>
        <dbReference type="ARBA" id="ARBA00007196"/>
    </source>
</evidence>
<dbReference type="GO" id="GO:0002199">
    <property type="term" value="C:zona pellucida receptor complex"/>
    <property type="evidence" value="ECO:0007669"/>
    <property type="project" value="TreeGrafter"/>
</dbReference>
<feature type="domain" description="Zona-pellucida-binding protein 1/2 C-terminal" evidence="8">
    <location>
        <begin position="266"/>
        <end position="312"/>
    </location>
</feature>
<organism evidence="9 10">
    <name type="scientific">Bucco capensis</name>
    <name type="common">collared puffbird</name>
    <dbReference type="NCBI Taxonomy" id="135168"/>
    <lineage>
        <taxon>Eukaryota</taxon>
        <taxon>Metazoa</taxon>
        <taxon>Chordata</taxon>
        <taxon>Craniata</taxon>
        <taxon>Vertebrata</taxon>
        <taxon>Euteleostomi</taxon>
        <taxon>Archelosauria</taxon>
        <taxon>Archosauria</taxon>
        <taxon>Dinosauria</taxon>
        <taxon>Saurischia</taxon>
        <taxon>Theropoda</taxon>
        <taxon>Coelurosauria</taxon>
        <taxon>Aves</taxon>
        <taxon>Neognathae</taxon>
        <taxon>Neoaves</taxon>
        <taxon>Telluraves</taxon>
        <taxon>Coraciimorphae</taxon>
        <taxon>Piciformes</taxon>
        <taxon>Bucconidae</taxon>
        <taxon>Bucco</taxon>
    </lineage>
</organism>
<dbReference type="Proteomes" id="UP000534107">
    <property type="component" value="Unassembled WGS sequence"/>
</dbReference>
<dbReference type="GO" id="GO:0001675">
    <property type="term" value="P:acrosome assembly"/>
    <property type="evidence" value="ECO:0007669"/>
    <property type="project" value="TreeGrafter"/>
</dbReference>
<evidence type="ECO:0000256" key="5">
    <source>
        <dbReference type="ARBA" id="ARBA00023180"/>
    </source>
</evidence>
<dbReference type="InterPro" id="IPR010857">
    <property type="entry name" value="Sp38-bd"/>
</dbReference>
<keyword evidence="10" id="KW-1185">Reference proteome</keyword>
<dbReference type="GO" id="GO:0001669">
    <property type="term" value="C:acrosomal vesicle"/>
    <property type="evidence" value="ECO:0007669"/>
    <property type="project" value="UniProtKB-SubCell"/>
</dbReference>
<evidence type="ECO:0000259" key="8">
    <source>
        <dbReference type="Pfam" id="PF20626"/>
    </source>
</evidence>
<comment type="similarity">
    <text evidence="3">Belongs to the zona pellucida-binding protein Sp38 family.</text>
</comment>
<accession>A0A7K9HHY8</accession>
<dbReference type="InterPro" id="IPR048805">
    <property type="entry name" value="ZPBP1/2_C"/>
</dbReference>
<sequence length="312" mass="34830">GRAVQKGEQQPLGLAEQDWVYGNSQQQVTVLVKVFTDSPWLLCMDLAGSQAEVIDPKYVWIGPDGKNLEGQRHANLTAMGKLMLTDFQESMSGAYTCTFSHKILEPAAQEEREVVESYQFMLYASREAEHAYQLSARFSTKGCKLQANSHFFQELQKVLNNILSDLLCHITGAAYTCHAVQTPRHSLLHQLFVSFQVSPCAAGWEEVCQQIPSACEDVTKLRAQQARDRVEQFFRQQTSALQHKFQLLPSIHYVASSFSSTRVTSCQPGFGKSQLCSSCCVICQPGTYSPGHEVSCQICARPRVQEYGARSC</sequence>
<comment type="caution">
    <text evidence="9">The sequence shown here is derived from an EMBL/GenBank/DDBJ whole genome shotgun (WGS) entry which is preliminary data.</text>
</comment>
<keyword evidence="6" id="KW-0968">Cytoplasmic vesicle</keyword>
<gene>
    <name evidence="9" type="primary">Zpbp2_0</name>
    <name evidence="9" type="ORF">BUCCAP_R03012</name>
</gene>
<keyword evidence="4" id="KW-0964">Secreted</keyword>
<feature type="non-terminal residue" evidence="9">
    <location>
        <position position="1"/>
    </location>
</feature>
<comment type="subcellular location">
    <subcellularLocation>
        <location evidence="1">Cytoplasmic vesicle</location>
        <location evidence="1">Secretory vesicle</location>
        <location evidence="1">Acrosome</location>
    </subcellularLocation>
    <subcellularLocation>
        <location evidence="2">Secreted</location>
    </subcellularLocation>
</comment>
<evidence type="ECO:0000256" key="4">
    <source>
        <dbReference type="ARBA" id="ARBA00022525"/>
    </source>
</evidence>
<dbReference type="PANTHER" id="PTHR15443:SF4">
    <property type="entry name" value="ZONA PELLUCIDA-BINDING PROTEIN 2"/>
    <property type="match status" value="1"/>
</dbReference>
<name>A0A7K9HHY8_9PICI</name>
<evidence type="ECO:0000256" key="6">
    <source>
        <dbReference type="ARBA" id="ARBA00023329"/>
    </source>
</evidence>
<dbReference type="GO" id="GO:0005576">
    <property type="term" value="C:extracellular region"/>
    <property type="evidence" value="ECO:0007669"/>
    <property type="project" value="UniProtKB-SubCell"/>
</dbReference>
<proteinExistence type="inferred from homology"/>
<feature type="non-terminal residue" evidence="9">
    <location>
        <position position="312"/>
    </location>
</feature>
<dbReference type="InterPro" id="IPR048806">
    <property type="entry name" value="ZPBP1/2_N"/>
</dbReference>
<feature type="domain" description="Zona-pellucida-binding protein 1/2 N-terminal" evidence="7">
    <location>
        <begin position="28"/>
        <end position="126"/>
    </location>
</feature>
<evidence type="ECO:0000256" key="1">
    <source>
        <dbReference type="ARBA" id="ARBA00004218"/>
    </source>
</evidence>
<dbReference type="EMBL" id="VWZO01005721">
    <property type="protein sequence ID" value="NXH12630.1"/>
    <property type="molecule type" value="Genomic_DNA"/>
</dbReference>
<evidence type="ECO:0000313" key="9">
    <source>
        <dbReference type="EMBL" id="NXH12630.1"/>
    </source>
</evidence>
<protein>
    <submittedName>
        <fullName evidence="9">ZPBP2 protein</fullName>
    </submittedName>
</protein>
<evidence type="ECO:0000256" key="2">
    <source>
        <dbReference type="ARBA" id="ARBA00004613"/>
    </source>
</evidence>
<reference evidence="9 10" key="1">
    <citation type="submission" date="2019-09" db="EMBL/GenBank/DDBJ databases">
        <title>Bird 10,000 Genomes (B10K) Project - Family phase.</title>
        <authorList>
            <person name="Zhang G."/>
        </authorList>
    </citation>
    <scope>NUCLEOTIDE SEQUENCE [LARGE SCALE GENOMIC DNA]</scope>
    <source>
        <strain evidence="9">B10K-DU-001-16</strain>
        <tissue evidence="9">Muscle</tissue>
    </source>
</reference>
<dbReference type="PANTHER" id="PTHR15443">
    <property type="entry name" value="ZONA PELLUCIDA BINDING PROTEIN SP38"/>
    <property type="match status" value="1"/>
</dbReference>
<evidence type="ECO:0000259" key="7">
    <source>
        <dbReference type="Pfam" id="PF07354"/>
    </source>
</evidence>
<dbReference type="Pfam" id="PF20626">
    <property type="entry name" value="EGF_Sp38_C"/>
    <property type="match status" value="1"/>
</dbReference>
<evidence type="ECO:0000313" key="10">
    <source>
        <dbReference type="Proteomes" id="UP000534107"/>
    </source>
</evidence>
<keyword evidence="5" id="KW-0325">Glycoprotein</keyword>
<dbReference type="OrthoDB" id="9403351at2759"/>